<sequence>MLNTPCLEYVKSIKLLYGLTSNSRPASISWLALYTCLTSLHRSSFSRPSFDDDIIEDLNKSVKCFGFSLGRTSPKSLFSK</sequence>
<name>A0A0S3T9A8_PHAAN</name>
<evidence type="ECO:0000313" key="1">
    <source>
        <dbReference type="EMBL" id="BAU01810.1"/>
    </source>
</evidence>
<proteinExistence type="predicted"/>
<evidence type="ECO:0000313" key="2">
    <source>
        <dbReference type="Proteomes" id="UP000291084"/>
    </source>
</evidence>
<dbReference type="Proteomes" id="UP000291084">
    <property type="component" value="Chromosome 11"/>
</dbReference>
<reference evidence="1 2" key="1">
    <citation type="journal article" date="2015" name="Sci. Rep.">
        <title>The power of single molecule real-time sequencing technology in the de novo assembly of a eukaryotic genome.</title>
        <authorList>
            <person name="Sakai H."/>
            <person name="Naito K."/>
            <person name="Ogiso-Tanaka E."/>
            <person name="Takahashi Y."/>
            <person name="Iseki K."/>
            <person name="Muto C."/>
            <person name="Satou K."/>
            <person name="Teruya K."/>
            <person name="Shiroma A."/>
            <person name="Shimoji M."/>
            <person name="Hirano T."/>
            <person name="Itoh T."/>
            <person name="Kaga A."/>
            <person name="Tomooka N."/>
        </authorList>
    </citation>
    <scope>NUCLEOTIDE SEQUENCE [LARGE SCALE GENOMIC DNA]</scope>
    <source>
        <strain evidence="2">cv. Shumari</strain>
    </source>
</reference>
<accession>A0A0S3T9A8</accession>
<dbReference type="EMBL" id="AP015044">
    <property type="protein sequence ID" value="BAU01810.1"/>
    <property type="molecule type" value="Genomic_DNA"/>
</dbReference>
<gene>
    <name evidence="1" type="primary">Vigan.11G112800</name>
    <name evidence="1" type="ORF">VIGAN_11112800</name>
</gene>
<organism evidence="1 2">
    <name type="scientific">Vigna angularis var. angularis</name>
    <dbReference type="NCBI Taxonomy" id="157739"/>
    <lineage>
        <taxon>Eukaryota</taxon>
        <taxon>Viridiplantae</taxon>
        <taxon>Streptophyta</taxon>
        <taxon>Embryophyta</taxon>
        <taxon>Tracheophyta</taxon>
        <taxon>Spermatophyta</taxon>
        <taxon>Magnoliopsida</taxon>
        <taxon>eudicotyledons</taxon>
        <taxon>Gunneridae</taxon>
        <taxon>Pentapetalae</taxon>
        <taxon>rosids</taxon>
        <taxon>fabids</taxon>
        <taxon>Fabales</taxon>
        <taxon>Fabaceae</taxon>
        <taxon>Papilionoideae</taxon>
        <taxon>50 kb inversion clade</taxon>
        <taxon>NPAAA clade</taxon>
        <taxon>indigoferoid/millettioid clade</taxon>
        <taxon>Phaseoleae</taxon>
        <taxon>Vigna</taxon>
    </lineage>
</organism>
<dbReference type="AlphaFoldDB" id="A0A0S3T9A8"/>
<keyword evidence="2" id="KW-1185">Reference proteome</keyword>
<protein>
    <submittedName>
        <fullName evidence="1">Uncharacterized protein</fullName>
    </submittedName>
</protein>